<evidence type="ECO:0000313" key="2">
    <source>
        <dbReference type="Proteomes" id="UP000221751"/>
    </source>
</evidence>
<dbReference type="RefSeq" id="YP_010754183.1">
    <property type="nucleotide sequence ID" value="NC_073456.1"/>
</dbReference>
<dbReference type="Proteomes" id="UP000221751">
    <property type="component" value="Segment"/>
</dbReference>
<proteinExistence type="predicted"/>
<keyword evidence="2" id="KW-1185">Reference proteome</keyword>
<evidence type="ECO:0000313" key="1">
    <source>
        <dbReference type="EMBL" id="AON97487.1"/>
    </source>
</evidence>
<protein>
    <submittedName>
        <fullName evidence="1">Uncharacterized protein</fullName>
    </submittedName>
</protein>
<dbReference type="GeneID" id="80018795"/>
<reference evidence="2" key="1">
    <citation type="submission" date="2016-07" db="EMBL/GenBank/DDBJ databases">
        <authorList>
            <person name="Florea S."/>
            <person name="Webb J.S."/>
            <person name="Jaromczyk J."/>
            <person name="Schardl C.L."/>
        </authorList>
    </citation>
    <scope>NUCLEOTIDE SEQUENCE [LARGE SCALE GENOMIC DNA]</scope>
</reference>
<name>A0A1C9EI89_9CAUD</name>
<gene>
    <name evidence="1" type="primary">66</name>
    <name evidence="1" type="ORF">SEA_CHEWYVIII_66</name>
</gene>
<dbReference type="KEGG" id="vg:80018795"/>
<accession>A0A1C9EI89</accession>
<sequence length="122" mass="13541">MNQPKYGPKNQPLASLRKVDQETFSDRVKETLLAIQFDAVSGKLKSAPVTHEIFRVRSEDEELNDAMEEGSGGLDRLSCSSIGDLLVARLKMQGYVLYFDEKALRTNLSTAKARLSGILPPE</sequence>
<dbReference type="EMBL" id="KX557288">
    <property type="protein sequence ID" value="AON97487.1"/>
    <property type="molecule type" value="Genomic_DNA"/>
</dbReference>
<organism evidence="1 2">
    <name type="scientific">Rhodococcus phage ChewyVIII</name>
    <dbReference type="NCBI Taxonomy" id="1887657"/>
    <lineage>
        <taxon>Viruses</taxon>
        <taxon>Duplodnaviria</taxon>
        <taxon>Heunggongvirae</taxon>
        <taxon>Uroviricota</taxon>
        <taxon>Caudoviricetes</taxon>
        <taxon>Chewyvirus</taxon>
        <taxon>Chewyvirus chewyVIII</taxon>
    </lineage>
</organism>